<dbReference type="OrthoDB" id="6146172at2759"/>
<evidence type="ECO:0000313" key="5">
    <source>
        <dbReference type="Proteomes" id="UP000828390"/>
    </source>
</evidence>
<dbReference type="Gene3D" id="2.60.120.200">
    <property type="match status" value="1"/>
</dbReference>
<dbReference type="SMART" id="SM00494">
    <property type="entry name" value="ChtBD2"/>
    <property type="match status" value="1"/>
</dbReference>
<accession>A0A9D4MXL6</accession>
<dbReference type="InterPro" id="IPR002557">
    <property type="entry name" value="Chitin-bd_dom"/>
</dbReference>
<dbReference type="Proteomes" id="UP000828390">
    <property type="component" value="Unassembled WGS sequence"/>
</dbReference>
<gene>
    <name evidence="4" type="ORF">DPMN_008188</name>
</gene>
<dbReference type="GO" id="GO:0008061">
    <property type="term" value="F:chitin binding"/>
    <property type="evidence" value="ECO:0007669"/>
    <property type="project" value="InterPro"/>
</dbReference>
<evidence type="ECO:0000256" key="2">
    <source>
        <dbReference type="SAM" id="SignalP"/>
    </source>
</evidence>
<comment type="caution">
    <text evidence="4">The sequence shown here is derived from an EMBL/GenBank/DDBJ whole genome shotgun (WGS) entry which is preliminary data.</text>
</comment>
<dbReference type="EMBL" id="JAIWYP010000001">
    <property type="protein sequence ID" value="KAH3884213.1"/>
    <property type="molecule type" value="Genomic_DNA"/>
</dbReference>
<feature type="domain" description="Chitin-binding type-2" evidence="3">
    <location>
        <begin position="191"/>
        <end position="245"/>
    </location>
</feature>
<dbReference type="Pfam" id="PF01607">
    <property type="entry name" value="CBM_14"/>
    <property type="match status" value="1"/>
</dbReference>
<proteinExistence type="predicted"/>
<evidence type="ECO:0000256" key="1">
    <source>
        <dbReference type="SAM" id="MobiDB-lite"/>
    </source>
</evidence>
<dbReference type="GO" id="GO:0005576">
    <property type="term" value="C:extracellular region"/>
    <property type="evidence" value="ECO:0007669"/>
    <property type="project" value="InterPro"/>
</dbReference>
<feature type="signal peptide" evidence="2">
    <location>
        <begin position="1"/>
        <end position="26"/>
    </location>
</feature>
<reference evidence="4" key="2">
    <citation type="submission" date="2020-11" db="EMBL/GenBank/DDBJ databases">
        <authorList>
            <person name="McCartney M.A."/>
            <person name="Auch B."/>
            <person name="Kono T."/>
            <person name="Mallez S."/>
            <person name="Becker A."/>
            <person name="Gohl D.M."/>
            <person name="Silverstein K.A.T."/>
            <person name="Koren S."/>
            <person name="Bechman K.B."/>
            <person name="Herman A."/>
            <person name="Abrahante J.E."/>
            <person name="Garbe J."/>
        </authorList>
    </citation>
    <scope>NUCLEOTIDE SEQUENCE</scope>
    <source>
        <strain evidence="4">Duluth1</strain>
        <tissue evidence="4">Whole animal</tissue>
    </source>
</reference>
<evidence type="ECO:0000259" key="3">
    <source>
        <dbReference type="PROSITE" id="PS50940"/>
    </source>
</evidence>
<sequence>MDLLTYLYLGYRMVFIGLVMCTCTRADTDESPIPVNSGPSCDFMALPGYPDVYVDTVFWTSFECPRGHIFANALCDCVPDMRVLSPSKTTISPTTSPSPTTTRTTTTTTTTPTTTTTVATKTIKNIPSVCAGCRFDNGIGYKNHETECDLFVTCYTSGATIRGEVRRCGVGKFWDQALLMCRASTDVTCKTDVCHNKAPGYMYGHKANCRAFWTCEGGVSVGQCCPSGQGFTAQYGCMDTPDCLDTCMAEAVAVACDKETVAMDRTKFRQRVPGRGSVEMSCAAGTVFRQDSCDCQYDDLNVVGVVKACRKEFEMTFDDDKLADTSGYNIHLYHENVTMATGQACFHGDGVIVIPRFSNAYLGTELEVSVTFKLASGSGPGLRAIVYNGDCGMDPSIVIAASEKELMFLLRNESNHTITLTSYINSKGWIKASFTLHKNRMAISLNGLQVTTALFHGNVAVSRCGLKLGWGEEFQTFQGCLEYVSLALCVS</sequence>
<dbReference type="InterPro" id="IPR013320">
    <property type="entry name" value="ConA-like_dom_sf"/>
</dbReference>
<dbReference type="AlphaFoldDB" id="A0A9D4MXL6"/>
<feature type="region of interest" description="Disordered" evidence="1">
    <location>
        <begin position="87"/>
        <end position="113"/>
    </location>
</feature>
<keyword evidence="2" id="KW-0732">Signal</keyword>
<reference evidence="4" key="1">
    <citation type="journal article" date="2019" name="bioRxiv">
        <title>The Genome of the Zebra Mussel, Dreissena polymorpha: A Resource for Invasive Species Research.</title>
        <authorList>
            <person name="McCartney M.A."/>
            <person name="Auch B."/>
            <person name="Kono T."/>
            <person name="Mallez S."/>
            <person name="Zhang Y."/>
            <person name="Obille A."/>
            <person name="Becker A."/>
            <person name="Abrahante J.E."/>
            <person name="Garbe J."/>
            <person name="Badalamenti J.P."/>
            <person name="Herman A."/>
            <person name="Mangelson H."/>
            <person name="Liachko I."/>
            <person name="Sullivan S."/>
            <person name="Sone E.D."/>
            <person name="Koren S."/>
            <person name="Silverstein K.A.T."/>
            <person name="Beckman K.B."/>
            <person name="Gohl D.M."/>
        </authorList>
    </citation>
    <scope>NUCLEOTIDE SEQUENCE</scope>
    <source>
        <strain evidence="4">Duluth1</strain>
        <tissue evidence="4">Whole animal</tissue>
    </source>
</reference>
<evidence type="ECO:0000313" key="4">
    <source>
        <dbReference type="EMBL" id="KAH3884213.1"/>
    </source>
</evidence>
<dbReference type="SUPFAM" id="SSF57625">
    <property type="entry name" value="Invertebrate chitin-binding proteins"/>
    <property type="match status" value="2"/>
</dbReference>
<feature type="chain" id="PRO_5039242009" description="Chitin-binding type-2 domain-containing protein" evidence="2">
    <location>
        <begin position="27"/>
        <end position="491"/>
    </location>
</feature>
<dbReference type="InterPro" id="IPR036508">
    <property type="entry name" value="Chitin-bd_dom_sf"/>
</dbReference>
<organism evidence="4 5">
    <name type="scientific">Dreissena polymorpha</name>
    <name type="common">Zebra mussel</name>
    <name type="synonym">Mytilus polymorpha</name>
    <dbReference type="NCBI Taxonomy" id="45954"/>
    <lineage>
        <taxon>Eukaryota</taxon>
        <taxon>Metazoa</taxon>
        <taxon>Spiralia</taxon>
        <taxon>Lophotrochozoa</taxon>
        <taxon>Mollusca</taxon>
        <taxon>Bivalvia</taxon>
        <taxon>Autobranchia</taxon>
        <taxon>Heteroconchia</taxon>
        <taxon>Euheterodonta</taxon>
        <taxon>Imparidentia</taxon>
        <taxon>Neoheterodontei</taxon>
        <taxon>Myida</taxon>
        <taxon>Dreissenoidea</taxon>
        <taxon>Dreissenidae</taxon>
        <taxon>Dreissena</taxon>
    </lineage>
</organism>
<protein>
    <recommendedName>
        <fullName evidence="3">Chitin-binding type-2 domain-containing protein</fullName>
    </recommendedName>
</protein>
<name>A0A9D4MXL6_DREPO</name>
<keyword evidence="5" id="KW-1185">Reference proteome</keyword>
<dbReference type="Gene3D" id="2.170.140.10">
    <property type="entry name" value="Chitin binding domain"/>
    <property type="match status" value="1"/>
</dbReference>
<dbReference type="SUPFAM" id="SSF49899">
    <property type="entry name" value="Concanavalin A-like lectins/glucanases"/>
    <property type="match status" value="1"/>
</dbReference>
<dbReference type="PROSITE" id="PS50940">
    <property type="entry name" value="CHIT_BIND_II"/>
    <property type="match status" value="1"/>
</dbReference>